<organism evidence="1 2">
    <name type="scientific">Modestobacter italicus (strain DSM 44449 / CECT 9708 / BC 501)</name>
    <dbReference type="NCBI Taxonomy" id="2732864"/>
    <lineage>
        <taxon>Bacteria</taxon>
        <taxon>Bacillati</taxon>
        <taxon>Actinomycetota</taxon>
        <taxon>Actinomycetes</taxon>
        <taxon>Geodermatophilales</taxon>
        <taxon>Geodermatophilaceae</taxon>
        <taxon>Modestobacter</taxon>
    </lineage>
</organism>
<protein>
    <submittedName>
        <fullName evidence="1">Uncharacterized protein</fullName>
    </submittedName>
</protein>
<name>I4F0I9_MODI5</name>
<dbReference type="AlphaFoldDB" id="I4F0I9"/>
<dbReference type="Proteomes" id="UP000006461">
    <property type="component" value="Chromosome"/>
</dbReference>
<keyword evidence="2" id="KW-1185">Reference proteome</keyword>
<sequence>MPTRYIDRSQRTRGGEAVASVTIDQVAGSAADRVDPRKTVYGTVWWVLRTVIVTILAVRARPLRSIWLAPKAVALYAAPPSMAYGRDRVGLQDGYVVYVLFKTPPSTPSPTSSS</sequence>
<evidence type="ECO:0000313" key="2">
    <source>
        <dbReference type="Proteomes" id="UP000006461"/>
    </source>
</evidence>
<reference evidence="1 2" key="1">
    <citation type="journal article" date="2012" name="J. Bacteriol.">
        <title>Genome Sequence of Radiation-Resistant Modestobacter marinus Strain BC501, a Representative Actinobacterium That Thrives on Calcareous Stone Surfaces.</title>
        <authorList>
            <person name="Normand P."/>
            <person name="Gury J."/>
            <person name="Pujic P."/>
            <person name="Chouaia B."/>
            <person name="Crotti E."/>
            <person name="Brusetti L."/>
            <person name="Daffonchio D."/>
            <person name="Vacherie B."/>
            <person name="Barbe V."/>
            <person name="Medigue C."/>
            <person name="Calteau A."/>
            <person name="Ghodhbane-Gtari F."/>
            <person name="Essoussi I."/>
            <person name="Nouioui I."/>
            <person name="Abbassi-Ghozzi I."/>
            <person name="Gtari M."/>
        </authorList>
    </citation>
    <scope>NUCLEOTIDE SEQUENCE [LARGE SCALE GENOMIC DNA]</scope>
    <source>
        <strain evidence="2">BC 501</strain>
    </source>
</reference>
<proteinExistence type="predicted"/>
<gene>
    <name evidence="1" type="ordered locus">MODMU_3744</name>
</gene>
<dbReference type="STRING" id="477641.MODMU_3744"/>
<evidence type="ECO:0000313" key="1">
    <source>
        <dbReference type="EMBL" id="CCH89152.1"/>
    </source>
</evidence>
<dbReference type="HOGENOM" id="CLU_2118290_0_0_11"/>
<dbReference type="KEGG" id="mmar:MODMU_3744"/>
<dbReference type="EMBL" id="FO203431">
    <property type="protein sequence ID" value="CCH89152.1"/>
    <property type="molecule type" value="Genomic_DNA"/>
</dbReference>
<accession>I4F0I9</accession>